<dbReference type="InterPro" id="IPR033467">
    <property type="entry name" value="Tesmin/TSO1-like_CXC"/>
</dbReference>
<feature type="domain" description="CRC" evidence="4">
    <location>
        <begin position="1"/>
        <end position="55"/>
    </location>
</feature>
<keyword evidence="3" id="KW-0539">Nucleus</keyword>
<dbReference type="InterPro" id="IPR005172">
    <property type="entry name" value="CRC"/>
</dbReference>
<protein>
    <recommendedName>
        <fullName evidence="4">CRC domain-containing protein</fullName>
    </recommendedName>
</protein>
<dbReference type="PROSITE" id="PS51634">
    <property type="entry name" value="CRC"/>
    <property type="match status" value="1"/>
</dbReference>
<name>A0A1J4JFE1_9EUKA</name>
<dbReference type="PANTHER" id="PTHR12446:SF34">
    <property type="entry name" value="PROTEIN LIN-54 HOMOLOG"/>
    <property type="match status" value="1"/>
</dbReference>
<evidence type="ECO:0000313" key="6">
    <source>
        <dbReference type="Proteomes" id="UP000179807"/>
    </source>
</evidence>
<evidence type="ECO:0000259" key="4">
    <source>
        <dbReference type="PROSITE" id="PS51634"/>
    </source>
</evidence>
<dbReference type="GeneID" id="94845213"/>
<sequence>MSNPEHQANMISKSEEASLCNCTSGNCLSLECRCFRHGRLCKPNCPNPNCENNESHAEKRLAVMEELLSSNPMAFTGEDTLSQDECAAICNFAMLTTSVDAEKFRVEPKESHVSKLLAPDIVHQAIKTVMSSVNEDLDNSTPEAFEEKTENSIAQEFNSVLGTLIQHLQGHA</sequence>
<dbReference type="Pfam" id="PF03638">
    <property type="entry name" value="TCR"/>
    <property type="match status" value="1"/>
</dbReference>
<accession>A0A1J4JFE1</accession>
<dbReference type="RefSeq" id="XP_068350995.1">
    <property type="nucleotide sequence ID" value="XM_068510509.1"/>
</dbReference>
<dbReference type="PANTHER" id="PTHR12446">
    <property type="entry name" value="TESMIN/TSO1-RELATED"/>
    <property type="match status" value="1"/>
</dbReference>
<gene>
    <name evidence="5" type="ORF">TRFO_35869</name>
</gene>
<comment type="subcellular location">
    <subcellularLocation>
        <location evidence="1">Nucleus</location>
    </subcellularLocation>
</comment>
<dbReference type="SMART" id="SM01114">
    <property type="entry name" value="CXC"/>
    <property type="match status" value="1"/>
</dbReference>
<dbReference type="GO" id="GO:0005634">
    <property type="term" value="C:nucleus"/>
    <property type="evidence" value="ECO:0007669"/>
    <property type="project" value="UniProtKB-SubCell"/>
</dbReference>
<comment type="similarity">
    <text evidence="2">Belongs to the lin-54 family.</text>
</comment>
<organism evidence="5 6">
    <name type="scientific">Tritrichomonas foetus</name>
    <dbReference type="NCBI Taxonomy" id="1144522"/>
    <lineage>
        <taxon>Eukaryota</taxon>
        <taxon>Metamonada</taxon>
        <taxon>Parabasalia</taxon>
        <taxon>Tritrichomonadida</taxon>
        <taxon>Tritrichomonadidae</taxon>
        <taxon>Tritrichomonas</taxon>
    </lineage>
</organism>
<dbReference type="Proteomes" id="UP000179807">
    <property type="component" value="Unassembled WGS sequence"/>
</dbReference>
<keyword evidence="6" id="KW-1185">Reference proteome</keyword>
<dbReference type="GO" id="GO:0006355">
    <property type="term" value="P:regulation of DNA-templated transcription"/>
    <property type="evidence" value="ECO:0007669"/>
    <property type="project" value="TreeGrafter"/>
</dbReference>
<evidence type="ECO:0000256" key="1">
    <source>
        <dbReference type="ARBA" id="ARBA00004123"/>
    </source>
</evidence>
<dbReference type="InterPro" id="IPR028307">
    <property type="entry name" value="Lin-54_fam"/>
</dbReference>
<evidence type="ECO:0000313" key="5">
    <source>
        <dbReference type="EMBL" id="OHS97858.1"/>
    </source>
</evidence>
<dbReference type="VEuPathDB" id="TrichDB:TRFO_35869"/>
<proteinExistence type="inferred from homology"/>
<dbReference type="EMBL" id="MLAK01001091">
    <property type="protein sequence ID" value="OHS97858.1"/>
    <property type="molecule type" value="Genomic_DNA"/>
</dbReference>
<comment type="caution">
    <text evidence="5">The sequence shown here is derived from an EMBL/GenBank/DDBJ whole genome shotgun (WGS) entry which is preliminary data.</text>
</comment>
<evidence type="ECO:0000256" key="2">
    <source>
        <dbReference type="ARBA" id="ARBA00007267"/>
    </source>
</evidence>
<dbReference type="OrthoDB" id="6283463at2759"/>
<dbReference type="AlphaFoldDB" id="A0A1J4JFE1"/>
<evidence type="ECO:0000256" key="3">
    <source>
        <dbReference type="ARBA" id="ARBA00023242"/>
    </source>
</evidence>
<reference evidence="5" key="1">
    <citation type="submission" date="2016-10" db="EMBL/GenBank/DDBJ databases">
        <authorList>
            <person name="Benchimol M."/>
            <person name="Almeida L.G."/>
            <person name="Vasconcelos A.T."/>
            <person name="Perreira-Neves A."/>
            <person name="Rosa I.A."/>
            <person name="Tasca T."/>
            <person name="Bogo M.R."/>
            <person name="de Souza W."/>
        </authorList>
    </citation>
    <scope>NUCLEOTIDE SEQUENCE [LARGE SCALE GENOMIC DNA]</scope>
    <source>
        <strain evidence="5">K</strain>
    </source>
</reference>